<feature type="transmembrane region" description="Helical" evidence="7">
    <location>
        <begin position="122"/>
        <end position="143"/>
    </location>
</feature>
<keyword evidence="3" id="KW-1003">Cell membrane</keyword>
<feature type="transmembrane region" description="Helical" evidence="7">
    <location>
        <begin position="29"/>
        <end position="48"/>
    </location>
</feature>
<evidence type="ECO:0000256" key="6">
    <source>
        <dbReference type="ARBA" id="ARBA00023136"/>
    </source>
</evidence>
<evidence type="ECO:0000256" key="4">
    <source>
        <dbReference type="ARBA" id="ARBA00022692"/>
    </source>
</evidence>
<evidence type="ECO:0000256" key="1">
    <source>
        <dbReference type="ARBA" id="ARBA00004651"/>
    </source>
</evidence>
<name>A0A543BIQ8_9MICO</name>
<dbReference type="InterPro" id="IPR000515">
    <property type="entry name" value="MetI-like"/>
</dbReference>
<dbReference type="PANTHER" id="PTHR43744:SF8">
    <property type="entry name" value="SN-GLYCEROL-3-PHOSPHATE TRANSPORT SYSTEM PERMEASE PROTEIN UGPE"/>
    <property type="match status" value="1"/>
</dbReference>
<comment type="caution">
    <text evidence="9">The sequence shown here is derived from an EMBL/GenBank/DDBJ whole genome shotgun (WGS) entry which is preliminary data.</text>
</comment>
<feature type="domain" description="ABC transmembrane type-1" evidence="8">
    <location>
        <begin position="87"/>
        <end position="278"/>
    </location>
</feature>
<sequence length="294" mass="32209">MSTLDSTALDSTTSTSTVRPRRIVGRHQIGVKTAVIALVLVGLLPYLFMLVTSGKTNQQFAEGFWQLQFPFHFENYATAWNQIAPYLFNSIGIALASTVLILPLSSTAGFVLARFRFPGRRLIWSMILVLMMMPGIATLIPLFVMMRDLDLLNTYTVLVIQYVAQGVVLGVILIRNFAEGIPQALFDAARIDGAGGVRMYVSIMLPLSLPVSGTIGLLTVSTVWNDFFWPLLVLSQDRLRTVSVGLQFFQGQNATEVGPLMAGYLLASLPLVVLFTFLSKYFLAGVQGGMTGTN</sequence>
<dbReference type="Gene3D" id="1.10.3720.10">
    <property type="entry name" value="MetI-like"/>
    <property type="match status" value="1"/>
</dbReference>
<dbReference type="RefSeq" id="WP_211349935.1">
    <property type="nucleotide sequence ID" value="NZ_VFOX01000001.1"/>
</dbReference>
<gene>
    <name evidence="9" type="ORF">FB560_0342</name>
</gene>
<dbReference type="GO" id="GO:0055085">
    <property type="term" value="P:transmembrane transport"/>
    <property type="evidence" value="ECO:0007669"/>
    <property type="project" value="InterPro"/>
</dbReference>
<protein>
    <submittedName>
        <fullName evidence="9">Carbohydrate ABC transporter membrane protein 2 (CUT1 family)</fullName>
    </submittedName>
</protein>
<keyword evidence="10" id="KW-1185">Reference proteome</keyword>
<comment type="similarity">
    <text evidence="7">Belongs to the binding-protein-dependent transport system permease family.</text>
</comment>
<accession>A0A543BIQ8</accession>
<proteinExistence type="inferred from homology"/>
<dbReference type="PROSITE" id="PS50928">
    <property type="entry name" value="ABC_TM1"/>
    <property type="match status" value="1"/>
</dbReference>
<feature type="transmembrane region" description="Helical" evidence="7">
    <location>
        <begin position="155"/>
        <end position="178"/>
    </location>
</feature>
<keyword evidence="4 7" id="KW-0812">Transmembrane</keyword>
<evidence type="ECO:0000256" key="3">
    <source>
        <dbReference type="ARBA" id="ARBA00022475"/>
    </source>
</evidence>
<evidence type="ECO:0000313" key="10">
    <source>
        <dbReference type="Proteomes" id="UP000317209"/>
    </source>
</evidence>
<dbReference type="EMBL" id="VFOX01000001">
    <property type="protein sequence ID" value="TQL84750.1"/>
    <property type="molecule type" value="Genomic_DNA"/>
</dbReference>
<dbReference type="SUPFAM" id="SSF161098">
    <property type="entry name" value="MetI-like"/>
    <property type="match status" value="1"/>
</dbReference>
<dbReference type="Proteomes" id="UP000317209">
    <property type="component" value="Unassembled WGS sequence"/>
</dbReference>
<dbReference type="InterPro" id="IPR035906">
    <property type="entry name" value="MetI-like_sf"/>
</dbReference>
<dbReference type="CDD" id="cd06261">
    <property type="entry name" value="TM_PBP2"/>
    <property type="match status" value="1"/>
</dbReference>
<keyword evidence="6 7" id="KW-0472">Membrane</keyword>
<keyword evidence="2 7" id="KW-0813">Transport</keyword>
<dbReference type="PANTHER" id="PTHR43744">
    <property type="entry name" value="ABC TRANSPORTER PERMEASE PROTEIN MG189-RELATED-RELATED"/>
    <property type="match status" value="1"/>
</dbReference>
<evidence type="ECO:0000259" key="8">
    <source>
        <dbReference type="PROSITE" id="PS50928"/>
    </source>
</evidence>
<evidence type="ECO:0000256" key="7">
    <source>
        <dbReference type="RuleBase" id="RU363032"/>
    </source>
</evidence>
<comment type="subcellular location">
    <subcellularLocation>
        <location evidence="1 7">Cell membrane</location>
        <topology evidence="1 7">Multi-pass membrane protein</topology>
    </subcellularLocation>
</comment>
<feature type="transmembrane region" description="Helical" evidence="7">
    <location>
        <begin position="199"/>
        <end position="224"/>
    </location>
</feature>
<feature type="transmembrane region" description="Helical" evidence="7">
    <location>
        <begin position="261"/>
        <end position="283"/>
    </location>
</feature>
<evidence type="ECO:0000313" key="9">
    <source>
        <dbReference type="EMBL" id="TQL84750.1"/>
    </source>
</evidence>
<dbReference type="GO" id="GO:0005886">
    <property type="term" value="C:plasma membrane"/>
    <property type="evidence" value="ECO:0007669"/>
    <property type="project" value="UniProtKB-SubCell"/>
</dbReference>
<dbReference type="AlphaFoldDB" id="A0A543BIQ8"/>
<reference evidence="9 10" key="1">
    <citation type="submission" date="2019-06" db="EMBL/GenBank/DDBJ databases">
        <title>Sequencing the genomes of 1000 actinobacteria strains.</title>
        <authorList>
            <person name="Klenk H.-P."/>
        </authorList>
    </citation>
    <scope>NUCLEOTIDE SEQUENCE [LARGE SCALE GENOMIC DNA]</scope>
    <source>
        <strain evidence="9 10">DSM 20169</strain>
    </source>
</reference>
<organism evidence="9 10">
    <name type="scientific">Microbacterium saperdae</name>
    <dbReference type="NCBI Taxonomy" id="69368"/>
    <lineage>
        <taxon>Bacteria</taxon>
        <taxon>Bacillati</taxon>
        <taxon>Actinomycetota</taxon>
        <taxon>Actinomycetes</taxon>
        <taxon>Micrococcales</taxon>
        <taxon>Microbacteriaceae</taxon>
        <taxon>Microbacterium</taxon>
    </lineage>
</organism>
<keyword evidence="5 7" id="KW-1133">Transmembrane helix</keyword>
<evidence type="ECO:0000256" key="5">
    <source>
        <dbReference type="ARBA" id="ARBA00022989"/>
    </source>
</evidence>
<dbReference type="Pfam" id="PF00528">
    <property type="entry name" value="BPD_transp_1"/>
    <property type="match status" value="1"/>
</dbReference>
<feature type="transmembrane region" description="Helical" evidence="7">
    <location>
        <begin position="91"/>
        <end position="115"/>
    </location>
</feature>
<evidence type="ECO:0000256" key="2">
    <source>
        <dbReference type="ARBA" id="ARBA00022448"/>
    </source>
</evidence>